<evidence type="ECO:0008006" key="5">
    <source>
        <dbReference type="Google" id="ProtNLM"/>
    </source>
</evidence>
<keyword evidence="4" id="KW-1185">Reference proteome</keyword>
<dbReference type="Pfam" id="PF05552">
    <property type="entry name" value="MS_channel_1st_1"/>
    <property type="match status" value="2"/>
</dbReference>
<evidence type="ECO:0000256" key="2">
    <source>
        <dbReference type="SAM" id="Phobius"/>
    </source>
</evidence>
<organism evidence="3 4">
    <name type="scientific">Paractinoplanes aksuensis</name>
    <dbReference type="NCBI Taxonomy" id="2939490"/>
    <lineage>
        <taxon>Bacteria</taxon>
        <taxon>Bacillati</taxon>
        <taxon>Actinomycetota</taxon>
        <taxon>Actinomycetes</taxon>
        <taxon>Micromonosporales</taxon>
        <taxon>Micromonosporaceae</taxon>
        <taxon>Paractinoplanes</taxon>
    </lineage>
</organism>
<feature type="transmembrane region" description="Helical" evidence="2">
    <location>
        <begin position="150"/>
        <end position="168"/>
    </location>
</feature>
<evidence type="ECO:0000313" key="3">
    <source>
        <dbReference type="EMBL" id="MCO8276988.1"/>
    </source>
</evidence>
<feature type="transmembrane region" description="Helical" evidence="2">
    <location>
        <begin position="81"/>
        <end position="98"/>
    </location>
</feature>
<feature type="region of interest" description="Disordered" evidence="1">
    <location>
        <begin position="234"/>
        <end position="255"/>
    </location>
</feature>
<evidence type="ECO:0000313" key="4">
    <source>
        <dbReference type="Proteomes" id="UP001523369"/>
    </source>
</evidence>
<accession>A0ABT1E2B6</accession>
<keyword evidence="2" id="KW-0812">Transmembrane</keyword>
<feature type="compositionally biased region" description="Gly residues" evidence="1">
    <location>
        <begin position="241"/>
        <end position="254"/>
    </location>
</feature>
<feature type="transmembrane region" description="Helical" evidence="2">
    <location>
        <begin position="20"/>
        <end position="41"/>
    </location>
</feature>
<feature type="region of interest" description="Disordered" evidence="1">
    <location>
        <begin position="318"/>
        <end position="350"/>
    </location>
</feature>
<protein>
    <recommendedName>
        <fullName evidence="5">Transporter (Transmembrane protein)</fullName>
    </recommendedName>
</protein>
<keyword evidence="2" id="KW-1133">Transmembrane helix</keyword>
<comment type="caution">
    <text evidence="3">The sequence shown here is derived from an EMBL/GenBank/DDBJ whole genome shotgun (WGS) entry which is preliminary data.</text>
</comment>
<feature type="transmembrane region" description="Helical" evidence="2">
    <location>
        <begin position="180"/>
        <end position="202"/>
    </location>
</feature>
<feature type="transmembrane region" description="Helical" evidence="2">
    <location>
        <begin position="110"/>
        <end position="130"/>
    </location>
</feature>
<feature type="compositionally biased region" description="Basic and acidic residues" evidence="1">
    <location>
        <begin position="335"/>
        <end position="350"/>
    </location>
</feature>
<keyword evidence="2" id="KW-0472">Membrane</keyword>
<sequence>MTGDGLGRGLSDMWRSVMLVVPAALASVAILLVGWLVARLLRVAVTRVLHKAGLDAAVTRGAAGRLFTPGRTTPSELGGKLVFCTVLIFAAQLAFGLWGPNPVSALLTDLIGWLPRLLVAIVLVVVAATIARAAEDLVEGALSGLPYGRFVARGVSIFIVALGVIAALDQIRVAAAVTRPVLIAVLATVAGVLIVGVGGGLVRPMQSRWESWLTRAATESTTLRDHLAARPEYVPGAGHSRAGGSGAGHHGAGHSGPAIEATRLDIHAADEGVHTDETQVIPPPRHESGADETVAVITTAAGGTTIVNPGSNDIILIGSGTEDTESTQVIPPATRTEKSAGEQRRGKPSA</sequence>
<dbReference type="Proteomes" id="UP001523369">
    <property type="component" value="Unassembled WGS sequence"/>
</dbReference>
<gene>
    <name evidence="3" type="ORF">M1L60_41060</name>
</gene>
<name>A0ABT1E2B6_9ACTN</name>
<reference evidence="3 4" key="1">
    <citation type="submission" date="2022-06" db="EMBL/GenBank/DDBJ databases">
        <title>New Species of the Genus Actinoplanes, ActinopZanes ferrugineus.</title>
        <authorList>
            <person name="Ding P."/>
        </authorList>
    </citation>
    <scope>NUCLEOTIDE SEQUENCE [LARGE SCALE GENOMIC DNA]</scope>
    <source>
        <strain evidence="3 4">TRM88003</strain>
    </source>
</reference>
<dbReference type="EMBL" id="JAMYJR010000052">
    <property type="protein sequence ID" value="MCO8276988.1"/>
    <property type="molecule type" value="Genomic_DNA"/>
</dbReference>
<dbReference type="RefSeq" id="WP_253243001.1">
    <property type="nucleotide sequence ID" value="NZ_JAMYJR010000052.1"/>
</dbReference>
<evidence type="ECO:0000256" key="1">
    <source>
        <dbReference type="SAM" id="MobiDB-lite"/>
    </source>
</evidence>
<proteinExistence type="predicted"/>
<dbReference type="InterPro" id="IPR008910">
    <property type="entry name" value="MSC_TM_helix"/>
</dbReference>